<evidence type="ECO:0000313" key="3">
    <source>
        <dbReference type="Proteomes" id="UP001241110"/>
    </source>
</evidence>
<sequence>MPNPQNETQQWNAQFYDTKHAFVFQYGEDVINLLNPQAGERILDLGAGTGHLAKKIAGYGCEVIGIDNSPEMVAKAQTAYPEIAFFQKSGADFWFDEPFDAVFSNATLHWIHTPEKVIECVYKALKPGGRFVAEFGGKGNVQRILVALAEALRAKGMNTDVHTNYFPSIGEYTPLLERSGFRVTFAAHFDRDTELDDPENGVIDWIQMFRGFALKELSETAKTEVFAQIKESLRSTNFHDGKWFADYKRLRFVAIKE</sequence>
<dbReference type="RefSeq" id="WP_313987516.1">
    <property type="nucleotide sequence ID" value="NZ_JASJOS010000019.1"/>
</dbReference>
<reference evidence="2" key="1">
    <citation type="submission" date="2023-05" db="EMBL/GenBank/DDBJ databases">
        <authorList>
            <person name="Zhang X."/>
        </authorList>
    </citation>
    <scope>NUCLEOTIDE SEQUENCE</scope>
    <source>
        <strain evidence="2">YF14B1</strain>
    </source>
</reference>
<proteinExistence type="predicted"/>
<keyword evidence="2" id="KW-0489">Methyltransferase</keyword>
<protein>
    <submittedName>
        <fullName evidence="2">Methyltransferase domain-containing protein</fullName>
    </submittedName>
</protein>
<dbReference type="GO" id="GO:0008757">
    <property type="term" value="F:S-adenosylmethionine-dependent methyltransferase activity"/>
    <property type="evidence" value="ECO:0007669"/>
    <property type="project" value="InterPro"/>
</dbReference>
<dbReference type="InterPro" id="IPR013216">
    <property type="entry name" value="Methyltransf_11"/>
</dbReference>
<dbReference type="Pfam" id="PF08241">
    <property type="entry name" value="Methyltransf_11"/>
    <property type="match status" value="1"/>
</dbReference>
<feature type="domain" description="Methyltransferase type 11" evidence="1">
    <location>
        <begin position="43"/>
        <end position="132"/>
    </location>
</feature>
<dbReference type="GO" id="GO:0032259">
    <property type="term" value="P:methylation"/>
    <property type="evidence" value="ECO:0007669"/>
    <property type="project" value="UniProtKB-KW"/>
</dbReference>
<dbReference type="Gene3D" id="3.40.50.150">
    <property type="entry name" value="Vaccinia Virus protein VP39"/>
    <property type="match status" value="1"/>
</dbReference>
<keyword evidence="2" id="KW-0808">Transferase</keyword>
<dbReference type="CDD" id="cd02440">
    <property type="entry name" value="AdoMet_MTases"/>
    <property type="match status" value="1"/>
</dbReference>
<evidence type="ECO:0000259" key="1">
    <source>
        <dbReference type="Pfam" id="PF08241"/>
    </source>
</evidence>
<name>A0AAE3UAZ3_9BACT</name>
<organism evidence="2 3">
    <name type="scientific">Xanthocytophaga flava</name>
    <dbReference type="NCBI Taxonomy" id="3048013"/>
    <lineage>
        <taxon>Bacteria</taxon>
        <taxon>Pseudomonadati</taxon>
        <taxon>Bacteroidota</taxon>
        <taxon>Cytophagia</taxon>
        <taxon>Cytophagales</taxon>
        <taxon>Rhodocytophagaceae</taxon>
        <taxon>Xanthocytophaga</taxon>
    </lineage>
</organism>
<accession>A0AAE3UAZ3</accession>
<gene>
    <name evidence="2" type="ORF">QNI16_32360</name>
</gene>
<evidence type="ECO:0000313" key="2">
    <source>
        <dbReference type="EMBL" id="MDJ1485237.1"/>
    </source>
</evidence>
<dbReference type="Proteomes" id="UP001241110">
    <property type="component" value="Unassembled WGS sequence"/>
</dbReference>
<dbReference type="InterPro" id="IPR029063">
    <property type="entry name" value="SAM-dependent_MTases_sf"/>
</dbReference>
<dbReference type="SUPFAM" id="SSF53335">
    <property type="entry name" value="S-adenosyl-L-methionine-dependent methyltransferases"/>
    <property type="match status" value="1"/>
</dbReference>
<dbReference type="AlphaFoldDB" id="A0AAE3UAZ3"/>
<dbReference type="PANTHER" id="PTHR43861:SF1">
    <property type="entry name" value="TRANS-ACONITATE 2-METHYLTRANSFERASE"/>
    <property type="match status" value="1"/>
</dbReference>
<dbReference type="EMBL" id="JASJOS010000019">
    <property type="protein sequence ID" value="MDJ1485237.1"/>
    <property type="molecule type" value="Genomic_DNA"/>
</dbReference>
<comment type="caution">
    <text evidence="2">The sequence shown here is derived from an EMBL/GenBank/DDBJ whole genome shotgun (WGS) entry which is preliminary data.</text>
</comment>
<dbReference type="PANTHER" id="PTHR43861">
    <property type="entry name" value="TRANS-ACONITATE 2-METHYLTRANSFERASE-RELATED"/>
    <property type="match status" value="1"/>
</dbReference>